<feature type="signal peptide" evidence="2">
    <location>
        <begin position="1"/>
        <end position="22"/>
    </location>
</feature>
<dbReference type="AlphaFoldDB" id="A0A813I1J9"/>
<feature type="transmembrane region" description="Helical" evidence="1">
    <location>
        <begin position="32"/>
        <end position="51"/>
    </location>
</feature>
<evidence type="ECO:0000313" key="3">
    <source>
        <dbReference type="EMBL" id="CAE8643677.1"/>
    </source>
</evidence>
<keyword evidence="4" id="KW-1185">Reference proteome</keyword>
<keyword evidence="1" id="KW-1133">Transmembrane helix</keyword>
<dbReference type="EMBL" id="CAJNNV010033413">
    <property type="protein sequence ID" value="CAE8643677.1"/>
    <property type="molecule type" value="Genomic_DNA"/>
</dbReference>
<name>A0A813I1J9_POLGL</name>
<sequence>ASWCSAAWLASSFSLPASLSWAASTELLQAARKVTLFVCCCCCLLLLVVIVAACRCCLLLVAVVFVLVAVVRNSVPSKDVEEQPGPI</sequence>
<accession>A0A813I1J9</accession>
<organism evidence="3 4">
    <name type="scientific">Polarella glacialis</name>
    <name type="common">Dinoflagellate</name>
    <dbReference type="NCBI Taxonomy" id="89957"/>
    <lineage>
        <taxon>Eukaryota</taxon>
        <taxon>Sar</taxon>
        <taxon>Alveolata</taxon>
        <taxon>Dinophyceae</taxon>
        <taxon>Suessiales</taxon>
        <taxon>Suessiaceae</taxon>
        <taxon>Polarella</taxon>
    </lineage>
</organism>
<evidence type="ECO:0000313" key="4">
    <source>
        <dbReference type="Proteomes" id="UP000654075"/>
    </source>
</evidence>
<gene>
    <name evidence="3" type="ORF">PGLA1383_LOCUS57988</name>
</gene>
<feature type="chain" id="PRO_5032469812" evidence="2">
    <location>
        <begin position="23"/>
        <end position="87"/>
    </location>
</feature>
<keyword evidence="1" id="KW-0472">Membrane</keyword>
<evidence type="ECO:0000256" key="2">
    <source>
        <dbReference type="SAM" id="SignalP"/>
    </source>
</evidence>
<comment type="caution">
    <text evidence="3">The sequence shown here is derived from an EMBL/GenBank/DDBJ whole genome shotgun (WGS) entry which is preliminary data.</text>
</comment>
<protein>
    <submittedName>
        <fullName evidence="3">Uncharacterized protein</fullName>
    </submittedName>
</protein>
<proteinExistence type="predicted"/>
<keyword evidence="1" id="KW-0812">Transmembrane</keyword>
<dbReference type="Proteomes" id="UP000654075">
    <property type="component" value="Unassembled WGS sequence"/>
</dbReference>
<reference evidence="3" key="1">
    <citation type="submission" date="2021-02" db="EMBL/GenBank/DDBJ databases">
        <authorList>
            <person name="Dougan E. K."/>
            <person name="Rhodes N."/>
            <person name="Thang M."/>
            <person name="Chan C."/>
        </authorList>
    </citation>
    <scope>NUCLEOTIDE SEQUENCE</scope>
</reference>
<feature type="transmembrane region" description="Helical" evidence="1">
    <location>
        <begin position="58"/>
        <end position="75"/>
    </location>
</feature>
<keyword evidence="2" id="KW-0732">Signal</keyword>
<feature type="non-terminal residue" evidence="3">
    <location>
        <position position="1"/>
    </location>
</feature>
<evidence type="ECO:0000256" key="1">
    <source>
        <dbReference type="SAM" id="Phobius"/>
    </source>
</evidence>